<dbReference type="Gene3D" id="3.75.10.10">
    <property type="entry name" value="L-arginine/glycine Amidinotransferase, Chain A"/>
    <property type="match status" value="1"/>
</dbReference>
<gene>
    <name evidence="2" type="primary">aguA</name>
    <name evidence="3" type="ORF">V3328_20475</name>
</gene>
<organism evidence="3 4">
    <name type="scientific">Microbaculum marinum</name>
    <dbReference type="NCBI Taxonomy" id="1764581"/>
    <lineage>
        <taxon>Bacteria</taxon>
        <taxon>Pseudomonadati</taxon>
        <taxon>Pseudomonadota</taxon>
        <taxon>Alphaproteobacteria</taxon>
        <taxon>Hyphomicrobiales</taxon>
        <taxon>Tepidamorphaceae</taxon>
        <taxon>Microbaculum</taxon>
    </lineage>
</organism>
<dbReference type="GO" id="GO:0004668">
    <property type="term" value="F:protein-arginine deiminase activity"/>
    <property type="evidence" value="ECO:0007669"/>
    <property type="project" value="InterPro"/>
</dbReference>
<protein>
    <recommendedName>
        <fullName evidence="2">Putative agmatine deiminase</fullName>
        <ecNumber evidence="2">3.5.3.12</ecNumber>
    </recommendedName>
    <alternativeName>
        <fullName evidence="2">Agmatine iminohydrolase</fullName>
    </alternativeName>
</protein>
<proteinExistence type="inferred from homology"/>
<dbReference type="GO" id="GO:0009446">
    <property type="term" value="P:putrescine biosynthetic process"/>
    <property type="evidence" value="ECO:0007669"/>
    <property type="project" value="InterPro"/>
</dbReference>
<dbReference type="RefSeq" id="WP_340331573.1">
    <property type="nucleotide sequence ID" value="NZ_JAZHOF010000009.1"/>
</dbReference>
<dbReference type="Proteomes" id="UP001378188">
    <property type="component" value="Unassembled WGS sequence"/>
</dbReference>
<sequence length="347" mass="37757">MSDTPSGQAYRMPAEWTRHRRTWMAWPCNPTLLEGIGPQKAFAAWASVANAIADFEPVVMVVPPGRTEEARRYLSAAVETVEQPLGDSWMRDFGPTFVIADDGTLAGVDWTFNGWGGRTFPEASADAEVAAFVCRQAGAERLPSKLVNEGGGIHVDGEGTLLLTESVQLNRNRNPSWTREEIEAELHRRLGTETAIWLPRGLVADTSAFGTDGHIDTLACFVRPGVVVAHGQPDPGHPDHETSRENIEILKGSTDAKGRRLEVIVLDAPAERYLDGEPLSCSYVNFSFVNGGVVLCGFDDPKDAETVAIFERLFPDRRIVQVPATPIFEGGGGIHCITQQEPAVEAP</sequence>
<dbReference type="Pfam" id="PF04371">
    <property type="entry name" value="PAD_porph"/>
    <property type="match status" value="1"/>
</dbReference>
<reference evidence="3 4" key="1">
    <citation type="submission" date="2024-02" db="EMBL/GenBank/DDBJ databases">
        <title>Genome analysis and characterization of Microbaculum marinisediminis sp. nov., isolated from marine sediment.</title>
        <authorList>
            <person name="Du Z.-J."/>
            <person name="Ye Y.-Q."/>
            <person name="Zhang Z.-R."/>
            <person name="Yuan S.-M."/>
            <person name="Zhang X.-Y."/>
        </authorList>
    </citation>
    <scope>NUCLEOTIDE SEQUENCE [LARGE SCALE GENOMIC DNA]</scope>
    <source>
        <strain evidence="3 4">SDUM1044001</strain>
    </source>
</reference>
<keyword evidence="4" id="KW-1185">Reference proteome</keyword>
<evidence type="ECO:0000256" key="1">
    <source>
        <dbReference type="ARBA" id="ARBA00022801"/>
    </source>
</evidence>
<comment type="catalytic activity">
    <reaction evidence="2">
        <text>agmatine + H2O = N-carbamoylputrescine + NH4(+)</text>
        <dbReference type="Rhea" id="RHEA:18037"/>
        <dbReference type="ChEBI" id="CHEBI:15377"/>
        <dbReference type="ChEBI" id="CHEBI:28938"/>
        <dbReference type="ChEBI" id="CHEBI:58145"/>
        <dbReference type="ChEBI" id="CHEBI:58318"/>
        <dbReference type="EC" id="3.5.3.12"/>
    </reaction>
</comment>
<dbReference type="PANTHER" id="PTHR31377:SF0">
    <property type="entry name" value="AGMATINE DEIMINASE-RELATED"/>
    <property type="match status" value="1"/>
</dbReference>
<feature type="active site" description="Amidino-cysteine intermediate" evidence="2">
    <location>
        <position position="336"/>
    </location>
</feature>
<dbReference type="InterPro" id="IPR007466">
    <property type="entry name" value="Peptidyl-Arg-deiminase_porph"/>
</dbReference>
<comment type="caution">
    <text evidence="3">The sequence shown here is derived from an EMBL/GenBank/DDBJ whole genome shotgun (WGS) entry which is preliminary data.</text>
</comment>
<comment type="similarity">
    <text evidence="2">Belongs to the agmatine deiminase family.</text>
</comment>
<evidence type="ECO:0000313" key="3">
    <source>
        <dbReference type="EMBL" id="MEJ8573874.1"/>
    </source>
</evidence>
<evidence type="ECO:0000313" key="4">
    <source>
        <dbReference type="Proteomes" id="UP001378188"/>
    </source>
</evidence>
<evidence type="ECO:0000256" key="2">
    <source>
        <dbReference type="HAMAP-Rule" id="MF_01841"/>
    </source>
</evidence>
<dbReference type="InterPro" id="IPR017754">
    <property type="entry name" value="Agmatine_deiminase"/>
</dbReference>
<dbReference type="PANTHER" id="PTHR31377">
    <property type="entry name" value="AGMATINE DEIMINASE-RELATED"/>
    <property type="match status" value="1"/>
</dbReference>
<keyword evidence="1 2" id="KW-0378">Hydrolase</keyword>
<name>A0AAW9RY35_9HYPH</name>
<dbReference type="GO" id="GO:0047632">
    <property type="term" value="F:agmatine deiminase activity"/>
    <property type="evidence" value="ECO:0007669"/>
    <property type="project" value="UniProtKB-UniRule"/>
</dbReference>
<accession>A0AAW9RY35</accession>
<dbReference type="HAMAP" id="MF_01841">
    <property type="entry name" value="Agmatine_deimin"/>
    <property type="match status" value="1"/>
</dbReference>
<dbReference type="SUPFAM" id="SSF55909">
    <property type="entry name" value="Pentein"/>
    <property type="match status" value="1"/>
</dbReference>
<dbReference type="EMBL" id="JAZHOF010000009">
    <property type="protein sequence ID" value="MEJ8573874.1"/>
    <property type="molecule type" value="Genomic_DNA"/>
</dbReference>
<dbReference type="EC" id="3.5.3.12" evidence="2"/>
<dbReference type="AlphaFoldDB" id="A0AAW9RY35"/>